<proteinExistence type="predicted"/>
<dbReference type="Proteomes" id="UP000310708">
    <property type="component" value="Unassembled WGS sequence"/>
</dbReference>
<protein>
    <submittedName>
        <fullName evidence="1">Uncharacterized protein</fullName>
    </submittedName>
</protein>
<comment type="caution">
    <text evidence="1">The sequence shown here is derived from an EMBL/GenBank/DDBJ whole genome shotgun (WGS) entry which is preliminary data.</text>
</comment>
<evidence type="ECO:0000313" key="1">
    <source>
        <dbReference type="EMBL" id="TIC63472.1"/>
    </source>
</evidence>
<dbReference type="AlphaFoldDB" id="A0A4T0P227"/>
<gene>
    <name evidence="1" type="ORF">E3Q01_03353</name>
</gene>
<accession>A0A4T0P227</accession>
<evidence type="ECO:0000313" key="2">
    <source>
        <dbReference type="Proteomes" id="UP000310708"/>
    </source>
</evidence>
<name>A0A4T0P227_9BASI</name>
<sequence length="247" mass="27526">MLGYEPAPLMPTAAVPGILIVSASGRDVAGFVDIYEDAMASAKERWSIPNDLVFRLGVKKKDAPGYLANTAQGDLIILGDDAVYQLVKMGKARTSSAYNDQSVLRTEIQVYASKEVKPKEESKWWCFMTLIDRLTCRSGRLEPPPPPPEPVENSKGKMFRLDTKALPDINMDWSQSQGGQSMVGSFLGQLTIKPQTDPEGRITFSGKEIPNGRCRTTTVHSLRFKFRFELLHIYEQQECAVGMTDYL</sequence>
<dbReference type="EMBL" id="SPRX01000047">
    <property type="protein sequence ID" value="TIC63472.1"/>
    <property type="molecule type" value="Genomic_DNA"/>
</dbReference>
<organism evidence="1 2">
    <name type="scientific">Wallemia mellicola</name>
    <dbReference type="NCBI Taxonomy" id="1708541"/>
    <lineage>
        <taxon>Eukaryota</taxon>
        <taxon>Fungi</taxon>
        <taxon>Dikarya</taxon>
        <taxon>Basidiomycota</taxon>
        <taxon>Wallemiomycotina</taxon>
        <taxon>Wallemiomycetes</taxon>
        <taxon>Wallemiales</taxon>
        <taxon>Wallemiaceae</taxon>
        <taxon>Wallemia</taxon>
    </lineage>
</organism>
<reference evidence="1 2" key="1">
    <citation type="submission" date="2019-03" db="EMBL/GenBank/DDBJ databases">
        <title>Sequencing 25 genomes of Wallemia mellicola.</title>
        <authorList>
            <person name="Gostincar C."/>
        </authorList>
    </citation>
    <scope>NUCLEOTIDE SEQUENCE [LARGE SCALE GENOMIC DNA]</scope>
    <source>
        <strain evidence="1 2">EXF-757</strain>
    </source>
</reference>